<dbReference type="InterPro" id="IPR032466">
    <property type="entry name" value="Metal_Hydrolase"/>
</dbReference>
<feature type="binding site" evidence="5">
    <location>
        <position position="281"/>
    </location>
    <ligand>
        <name>substrate</name>
    </ligand>
</feature>
<feature type="binding site" evidence="5">
    <location>
        <position position="22"/>
    </location>
    <ligand>
        <name>Zn(2+)</name>
        <dbReference type="ChEBI" id="CHEBI:29105"/>
        <note>catalytic</note>
    </ligand>
</feature>
<feature type="binding site" evidence="5">
    <location>
        <position position="280"/>
    </location>
    <ligand>
        <name>Zn(2+)</name>
        <dbReference type="ChEBI" id="CHEBI:29105"/>
        <note>catalytic</note>
    </ligand>
</feature>
<dbReference type="InterPro" id="IPR006650">
    <property type="entry name" value="A/AMP_deam_AS"/>
</dbReference>
<gene>
    <name evidence="7" type="ORF">LFUMFP_450015</name>
</gene>
<keyword evidence="1" id="KW-0963">Cytoplasm</keyword>
<dbReference type="SUPFAM" id="SSF51556">
    <property type="entry name" value="Metallo-dependent hydrolases"/>
    <property type="match status" value="1"/>
</dbReference>
<organism evidence="7 8">
    <name type="scientific">Latilactobacillus fuchuensis</name>
    <dbReference type="NCBI Taxonomy" id="164393"/>
    <lineage>
        <taxon>Bacteria</taxon>
        <taxon>Bacillati</taxon>
        <taxon>Bacillota</taxon>
        <taxon>Bacilli</taxon>
        <taxon>Lactobacillales</taxon>
        <taxon>Lactobacillaceae</taxon>
        <taxon>Latilactobacillus</taxon>
    </lineage>
</organism>
<reference evidence="7" key="1">
    <citation type="submission" date="2018-01" db="EMBL/GenBank/DDBJ databases">
        <authorList>
            <person name="Chaillou S."/>
        </authorList>
    </citation>
    <scope>NUCLEOTIDE SEQUENCE [LARGE SCALE GENOMIC DNA]</scope>
    <source>
        <strain evidence="7">MFPC41A2801</strain>
    </source>
</reference>
<feature type="binding site" evidence="5">
    <location>
        <position position="199"/>
    </location>
    <ligand>
        <name>Zn(2+)</name>
        <dbReference type="ChEBI" id="CHEBI:29105"/>
        <note>catalytic</note>
    </ligand>
</feature>
<dbReference type="GO" id="GO:0009168">
    <property type="term" value="P:purine ribonucleoside monophosphate biosynthetic process"/>
    <property type="evidence" value="ECO:0007669"/>
    <property type="project" value="InterPro"/>
</dbReference>
<evidence type="ECO:0000313" key="7">
    <source>
        <dbReference type="EMBL" id="SPC39588.1"/>
    </source>
</evidence>
<comment type="catalytic activity">
    <reaction evidence="5">
        <text>adenine + H2O + H(+) = hypoxanthine + NH4(+)</text>
        <dbReference type="Rhea" id="RHEA:23688"/>
        <dbReference type="ChEBI" id="CHEBI:15377"/>
        <dbReference type="ChEBI" id="CHEBI:15378"/>
        <dbReference type="ChEBI" id="CHEBI:16708"/>
        <dbReference type="ChEBI" id="CHEBI:17368"/>
        <dbReference type="ChEBI" id="CHEBI:28938"/>
        <dbReference type="EC" id="3.5.4.2"/>
    </reaction>
</comment>
<feature type="binding site" evidence="5">
    <location>
        <position position="20"/>
    </location>
    <ligand>
        <name>Zn(2+)</name>
        <dbReference type="ChEBI" id="CHEBI:29105"/>
        <note>catalytic</note>
    </ligand>
</feature>
<dbReference type="NCBIfam" id="TIGR01430">
    <property type="entry name" value="aden_deam"/>
    <property type="match status" value="1"/>
</dbReference>
<dbReference type="AlphaFoldDB" id="A0A2N9DXP6"/>
<dbReference type="InterPro" id="IPR006330">
    <property type="entry name" value="Ado/ade_deaminase"/>
</dbReference>
<evidence type="ECO:0000256" key="4">
    <source>
        <dbReference type="ARBA" id="ARBA00022833"/>
    </source>
</evidence>
<keyword evidence="3 5" id="KW-0378">Hydrolase</keyword>
<comment type="similarity">
    <text evidence="5">Belongs to the metallo-dependent hydrolases superfamily. Adenosine and AMP deaminases family. Adenine deaminase type 2 subfamily.</text>
</comment>
<keyword evidence="4 5" id="KW-0862">Zinc</keyword>
<keyword evidence="8" id="KW-1185">Reference proteome</keyword>
<evidence type="ECO:0000256" key="3">
    <source>
        <dbReference type="ARBA" id="ARBA00022801"/>
    </source>
</evidence>
<dbReference type="GO" id="GO:0009117">
    <property type="term" value="P:nucleotide metabolic process"/>
    <property type="evidence" value="ECO:0007669"/>
    <property type="project" value="UniProtKB-KW"/>
</dbReference>
<dbReference type="PROSITE" id="PS00485">
    <property type="entry name" value="A_DEAMINASE"/>
    <property type="match status" value="1"/>
</dbReference>
<dbReference type="PANTHER" id="PTHR43114:SF7">
    <property type="entry name" value="ADENOSINE DEAMINASE DOMAIN-CONTAINING PROTEIN"/>
    <property type="match status" value="1"/>
</dbReference>
<name>A0A2N9DXP6_9LACO</name>
<dbReference type="EC" id="3.5.4.2" evidence="5"/>
<dbReference type="GO" id="GO:0005829">
    <property type="term" value="C:cytosol"/>
    <property type="evidence" value="ECO:0007669"/>
    <property type="project" value="TreeGrafter"/>
</dbReference>
<evidence type="ECO:0000259" key="6">
    <source>
        <dbReference type="Pfam" id="PF00962"/>
    </source>
</evidence>
<dbReference type="RefSeq" id="WP_106483511.1">
    <property type="nucleotide sequence ID" value="NZ_JAJJOH010000025.1"/>
</dbReference>
<dbReference type="GO" id="GO:0043103">
    <property type="term" value="P:hypoxanthine salvage"/>
    <property type="evidence" value="ECO:0007669"/>
    <property type="project" value="UniProtKB-UniRule"/>
</dbReference>
<feature type="site" description="Important for catalytic activity" evidence="5">
    <location>
        <position position="225"/>
    </location>
</feature>
<evidence type="ECO:0000256" key="2">
    <source>
        <dbReference type="ARBA" id="ARBA00022723"/>
    </source>
</evidence>
<sequence length="342" mass="38566">MKNQLATRDFINGLPKAELHLHLEGTLEPELKLALAQKNGVDIGQTTIAEVQASYNFNSLASFLAVYYPAMDVLQTEADFYQLAMAYLTKAHQENIRYTELFFDPQAHMARGIAFETVVNGFHRACVDAHAFNVDAHLIMCFLRDLSAESARQLLETAKPYQAKILGIGLDSDEHHNPPLKFLREYGEAVAQGYRITMHADIDQVDSIQHIQQALEIIRVERLDHGTNIVENPDLVDWVAQLKIGLTSCPLSNRLVADDMKDQEVLNLIDHDVKVSINSDDPAYFGGYINDNYEAIANANQLTIDQVVTFAKNSFETAWISDVQKATYLTEIDEYVENYLKD</sequence>
<feature type="domain" description="Adenosine deaminase" evidence="6">
    <location>
        <begin position="15"/>
        <end position="334"/>
    </location>
</feature>
<dbReference type="GO" id="GO:0006146">
    <property type="term" value="P:adenine catabolic process"/>
    <property type="evidence" value="ECO:0007669"/>
    <property type="project" value="UniProtKB-UniRule"/>
</dbReference>
<keyword evidence="5" id="KW-0546">Nucleotide metabolism</keyword>
<dbReference type="Proteomes" id="UP000238739">
    <property type="component" value="Unassembled WGS sequence"/>
</dbReference>
<dbReference type="InterPro" id="IPR001365">
    <property type="entry name" value="A_deaminase_dom"/>
</dbReference>
<comment type="caution">
    <text evidence="7">The sequence shown here is derived from an EMBL/GenBank/DDBJ whole genome shotgun (WGS) entry which is preliminary data.</text>
</comment>
<dbReference type="CDD" id="cd01320">
    <property type="entry name" value="ADA"/>
    <property type="match status" value="1"/>
</dbReference>
<evidence type="ECO:0000313" key="8">
    <source>
        <dbReference type="Proteomes" id="UP000238739"/>
    </source>
</evidence>
<accession>A0A2N9DXP6</accession>
<dbReference type="PANTHER" id="PTHR43114">
    <property type="entry name" value="ADENINE DEAMINASE"/>
    <property type="match status" value="1"/>
</dbReference>
<dbReference type="GO" id="GO:0008270">
    <property type="term" value="F:zinc ion binding"/>
    <property type="evidence" value="ECO:0007669"/>
    <property type="project" value="UniProtKB-UniRule"/>
</dbReference>
<evidence type="ECO:0000256" key="5">
    <source>
        <dbReference type="HAMAP-Rule" id="MF_01962"/>
    </source>
</evidence>
<dbReference type="EMBL" id="OGVC01000040">
    <property type="protein sequence ID" value="SPC39588.1"/>
    <property type="molecule type" value="Genomic_DNA"/>
</dbReference>
<dbReference type="Gene3D" id="3.20.20.140">
    <property type="entry name" value="Metal-dependent hydrolases"/>
    <property type="match status" value="1"/>
</dbReference>
<protein>
    <recommendedName>
        <fullName evidence="5">Adenine deaminase</fullName>
        <shortName evidence="5">ADE</shortName>
        <ecNumber evidence="5">3.5.4.2</ecNumber>
    </recommendedName>
    <alternativeName>
        <fullName evidence="5">Adenine aminohydrolase</fullName>
        <shortName evidence="5">AAH</shortName>
    </alternativeName>
</protein>
<dbReference type="InterPro" id="IPR028892">
    <property type="entry name" value="ADE"/>
</dbReference>
<comment type="function">
    <text evidence="5">Catalyzes the hydrolytic deamination of adenine to hypoxanthine. Plays an important role in the purine salvage pathway and in nitrogen catabolism.</text>
</comment>
<proteinExistence type="inferred from homology"/>
<dbReference type="GO" id="GO:0000034">
    <property type="term" value="F:adenine deaminase activity"/>
    <property type="evidence" value="ECO:0007669"/>
    <property type="project" value="UniProtKB-UniRule"/>
</dbReference>
<keyword evidence="2 5" id="KW-0479">Metal-binding</keyword>
<dbReference type="Pfam" id="PF00962">
    <property type="entry name" value="A_deaminase"/>
    <property type="match status" value="1"/>
</dbReference>
<comment type="caution">
    <text evidence="5">Lacks conserved residue(s) required for the propagation of feature annotation.</text>
</comment>
<dbReference type="HAMAP" id="MF_01962">
    <property type="entry name" value="Adenine_deaminase"/>
    <property type="match status" value="1"/>
</dbReference>
<comment type="cofactor">
    <cofactor evidence="5">
        <name>Zn(2+)</name>
        <dbReference type="ChEBI" id="CHEBI:29105"/>
    </cofactor>
    <text evidence="5">Binds 1 zinc ion per subunit.</text>
</comment>
<evidence type="ECO:0000256" key="1">
    <source>
        <dbReference type="ARBA" id="ARBA00022490"/>
    </source>
</evidence>